<dbReference type="Gene3D" id="2.120.10.30">
    <property type="entry name" value="TolB, C-terminal domain"/>
    <property type="match status" value="3"/>
</dbReference>
<gene>
    <name evidence="2" type="ORF">V3330_04755</name>
</gene>
<proteinExistence type="inferred from homology"/>
<dbReference type="AlphaFoldDB" id="A0AAW9RDM1"/>
<comment type="caution">
    <text evidence="2">The sequence shown here is derived from an EMBL/GenBank/DDBJ whole genome shotgun (WGS) entry which is preliminary data.</text>
</comment>
<dbReference type="PANTHER" id="PTHR36842">
    <property type="entry name" value="PROTEIN TOLB HOMOLOG"/>
    <property type="match status" value="1"/>
</dbReference>
<reference evidence="2 3" key="1">
    <citation type="submission" date="2024-02" db="EMBL/GenBank/DDBJ databases">
        <title>A novel Wenzhouxiangellaceae bacterium, isolated from coastal sediments.</title>
        <authorList>
            <person name="Du Z.-J."/>
            <person name="Ye Y.-Q."/>
            <person name="Zhang X.-Y."/>
        </authorList>
    </citation>
    <scope>NUCLEOTIDE SEQUENCE [LARGE SCALE GENOMIC DNA]</scope>
    <source>
        <strain evidence="2 3">CH-27</strain>
    </source>
</reference>
<dbReference type="Pfam" id="PF07676">
    <property type="entry name" value="PD40"/>
    <property type="match status" value="1"/>
</dbReference>
<dbReference type="RefSeq" id="WP_354694243.1">
    <property type="nucleotide sequence ID" value="NZ_JAZHOG010000002.1"/>
</dbReference>
<comment type="similarity">
    <text evidence="1">Belongs to the TolB family.</text>
</comment>
<dbReference type="InterPro" id="IPR011659">
    <property type="entry name" value="WD40"/>
</dbReference>
<evidence type="ECO:0000313" key="2">
    <source>
        <dbReference type="EMBL" id="MEJ8566925.1"/>
    </source>
</evidence>
<dbReference type="PANTHER" id="PTHR36842:SF1">
    <property type="entry name" value="PROTEIN TOLB"/>
    <property type="match status" value="1"/>
</dbReference>
<keyword evidence="3" id="KW-1185">Reference proteome</keyword>
<accession>A0AAW9RDM1</accession>
<dbReference type="Pfam" id="PF26549">
    <property type="entry name" value="Tricorn_N"/>
    <property type="match status" value="1"/>
</dbReference>
<dbReference type="SUPFAM" id="SSF69304">
    <property type="entry name" value="Tricorn protease N-terminal domain"/>
    <property type="match status" value="1"/>
</dbReference>
<organism evidence="2 3">
    <name type="scientific">Elongatibacter sediminis</name>
    <dbReference type="NCBI Taxonomy" id="3119006"/>
    <lineage>
        <taxon>Bacteria</taxon>
        <taxon>Pseudomonadati</taxon>
        <taxon>Pseudomonadota</taxon>
        <taxon>Gammaproteobacteria</taxon>
        <taxon>Chromatiales</taxon>
        <taxon>Wenzhouxiangellaceae</taxon>
        <taxon>Elongatibacter</taxon>
    </lineage>
</organism>
<sequence>MRSAETSGHSDKPHGNGIRRGYTFLMKPGGWLLLIVAGVSPGTVASAEPTAGTPIAPVRDSYPHLSPDGGRIVFQSNRSGSNQIWVMNQDGSGLEQLTHRGGQGAETPRWSPDGSRIVYAAYLGPDDNDVFVMDADAGNPRQVTDGPGYDDHPAWSFDGRRIVFNSDRDTPDLSAPWHERYHDIWSVELDDSGQAKNPVRHTDCRSVCTFGSLSPDGRWLLYRKVDDTPGLNWWLEAGPRNSEITIARPDGGGARLVASHPAFDGWPAWSPDGEWIVFASNRAGPKLTGQVWRVRKDDTGLQQITSGDWAHVQPAWGPDGTSLTAYRHHETEASEYGSVIVITLPKTAD</sequence>
<evidence type="ECO:0000256" key="1">
    <source>
        <dbReference type="ARBA" id="ARBA00009820"/>
    </source>
</evidence>
<dbReference type="Proteomes" id="UP001359886">
    <property type="component" value="Unassembled WGS sequence"/>
</dbReference>
<protein>
    <submittedName>
        <fullName evidence="2">Uncharacterized protein</fullName>
    </submittedName>
</protein>
<dbReference type="EMBL" id="JAZHOG010000002">
    <property type="protein sequence ID" value="MEJ8566925.1"/>
    <property type="molecule type" value="Genomic_DNA"/>
</dbReference>
<evidence type="ECO:0000313" key="3">
    <source>
        <dbReference type="Proteomes" id="UP001359886"/>
    </source>
</evidence>
<name>A0AAW9RDM1_9GAMM</name>
<dbReference type="InterPro" id="IPR011042">
    <property type="entry name" value="6-blade_b-propeller_TolB-like"/>
</dbReference>